<evidence type="ECO:0000256" key="2">
    <source>
        <dbReference type="ARBA" id="ARBA00022448"/>
    </source>
</evidence>
<dbReference type="GO" id="GO:0042941">
    <property type="term" value="P:D-alanine transmembrane transport"/>
    <property type="evidence" value="ECO:0007669"/>
    <property type="project" value="TreeGrafter"/>
</dbReference>
<name>A0A0D7F4Z9_RHOPL</name>
<dbReference type="PATRIC" id="fig|1076.23.peg.4441"/>
<evidence type="ECO:0000256" key="7">
    <source>
        <dbReference type="ARBA" id="ARBA00022989"/>
    </source>
</evidence>
<dbReference type="GO" id="GO:0015190">
    <property type="term" value="F:L-leucine transmembrane transporter activity"/>
    <property type="evidence" value="ECO:0007669"/>
    <property type="project" value="TreeGrafter"/>
</dbReference>
<feature type="transmembrane region" description="Helical" evidence="10">
    <location>
        <begin position="56"/>
        <end position="76"/>
    </location>
</feature>
<keyword evidence="2" id="KW-0813">Transport</keyword>
<reference evidence="11 12" key="1">
    <citation type="submission" date="2014-11" db="EMBL/GenBank/DDBJ databases">
        <title>Genomics and ecophysiology of heterotrophic nitrogen fixing bacteria isolated from estuarine surface water.</title>
        <authorList>
            <person name="Bentzon-Tilia M."/>
            <person name="Severin I."/>
            <person name="Hansen L.H."/>
            <person name="Riemann L."/>
        </authorList>
    </citation>
    <scope>NUCLEOTIDE SEQUENCE [LARGE SCALE GENOMIC DNA]</scope>
    <source>
        <strain evidence="11 12">BAL398</strain>
    </source>
</reference>
<keyword evidence="7 10" id="KW-1133">Transmembrane helix</keyword>
<keyword evidence="6" id="KW-0029">Amino-acid transport</keyword>
<feature type="transmembrane region" description="Helical" evidence="10">
    <location>
        <begin position="184"/>
        <end position="205"/>
    </location>
</feature>
<keyword evidence="3" id="KW-1003">Cell membrane</keyword>
<evidence type="ECO:0000256" key="5">
    <source>
        <dbReference type="ARBA" id="ARBA00022692"/>
    </source>
</evidence>
<evidence type="ECO:0000256" key="3">
    <source>
        <dbReference type="ARBA" id="ARBA00022475"/>
    </source>
</evidence>
<feature type="transmembrane region" description="Helical" evidence="10">
    <location>
        <begin position="217"/>
        <end position="245"/>
    </location>
</feature>
<dbReference type="Pfam" id="PF02653">
    <property type="entry name" value="BPD_transp_2"/>
    <property type="match status" value="1"/>
</dbReference>
<dbReference type="GO" id="GO:0005304">
    <property type="term" value="F:L-valine transmembrane transporter activity"/>
    <property type="evidence" value="ECO:0007669"/>
    <property type="project" value="TreeGrafter"/>
</dbReference>
<feature type="transmembrane region" description="Helical" evidence="10">
    <location>
        <begin position="138"/>
        <end position="164"/>
    </location>
</feature>
<gene>
    <name evidence="11" type="ORF">OO17_01995</name>
</gene>
<evidence type="ECO:0000256" key="6">
    <source>
        <dbReference type="ARBA" id="ARBA00022970"/>
    </source>
</evidence>
<dbReference type="GO" id="GO:0015192">
    <property type="term" value="F:L-phenylalanine transmembrane transporter activity"/>
    <property type="evidence" value="ECO:0007669"/>
    <property type="project" value="TreeGrafter"/>
</dbReference>
<dbReference type="GO" id="GO:0015808">
    <property type="term" value="P:L-alanine transport"/>
    <property type="evidence" value="ECO:0007669"/>
    <property type="project" value="TreeGrafter"/>
</dbReference>
<evidence type="ECO:0000256" key="8">
    <source>
        <dbReference type="ARBA" id="ARBA00023136"/>
    </source>
</evidence>
<evidence type="ECO:0000256" key="4">
    <source>
        <dbReference type="ARBA" id="ARBA00022519"/>
    </source>
</evidence>
<comment type="caution">
    <text evidence="11">The sequence shown here is derived from an EMBL/GenBank/DDBJ whole genome shotgun (WGS) entry which is preliminary data.</text>
</comment>
<dbReference type="OrthoDB" id="9807115at2"/>
<dbReference type="CDD" id="cd06582">
    <property type="entry name" value="TM_PBP1_LivH_like"/>
    <property type="match status" value="1"/>
</dbReference>
<comment type="subcellular location">
    <subcellularLocation>
        <location evidence="1">Cell membrane</location>
        <topology evidence="1">Multi-pass membrane protein</topology>
    </subcellularLocation>
</comment>
<comment type="similarity">
    <text evidence="9">Belongs to the binding-protein-dependent transport system permease family. LivHM subfamily.</text>
</comment>
<evidence type="ECO:0000313" key="11">
    <source>
        <dbReference type="EMBL" id="KIZ47866.1"/>
    </source>
</evidence>
<feature type="transmembrane region" description="Helical" evidence="10">
    <location>
        <begin position="251"/>
        <end position="273"/>
    </location>
</feature>
<evidence type="ECO:0000256" key="9">
    <source>
        <dbReference type="ARBA" id="ARBA00037998"/>
    </source>
</evidence>
<dbReference type="PANTHER" id="PTHR11795">
    <property type="entry name" value="BRANCHED-CHAIN AMINO ACID TRANSPORT SYSTEM PERMEASE PROTEIN LIVH"/>
    <property type="match status" value="1"/>
</dbReference>
<dbReference type="InterPro" id="IPR001851">
    <property type="entry name" value="ABC_transp_permease"/>
</dbReference>
<keyword evidence="8 10" id="KW-0472">Membrane</keyword>
<dbReference type="Proteomes" id="UP000032515">
    <property type="component" value="Unassembled WGS sequence"/>
</dbReference>
<accession>A0A0D7F4Z9</accession>
<proteinExistence type="inferred from homology"/>
<dbReference type="GO" id="GO:0005886">
    <property type="term" value="C:plasma membrane"/>
    <property type="evidence" value="ECO:0007669"/>
    <property type="project" value="UniProtKB-SubCell"/>
</dbReference>
<feature type="transmembrane region" description="Helical" evidence="10">
    <location>
        <begin position="31"/>
        <end position="49"/>
    </location>
</feature>
<dbReference type="RefSeq" id="WP_044405013.1">
    <property type="nucleotide sequence ID" value="NZ_JXXE01000034.1"/>
</dbReference>
<organism evidence="11 12">
    <name type="scientific">Rhodopseudomonas palustris</name>
    <dbReference type="NCBI Taxonomy" id="1076"/>
    <lineage>
        <taxon>Bacteria</taxon>
        <taxon>Pseudomonadati</taxon>
        <taxon>Pseudomonadota</taxon>
        <taxon>Alphaproteobacteria</taxon>
        <taxon>Hyphomicrobiales</taxon>
        <taxon>Nitrobacteraceae</taxon>
        <taxon>Rhodopseudomonas</taxon>
    </lineage>
</organism>
<sequence>MIQMAINTLSSAAIIAPAAVAFTLVFTLFRYANFAVGGFVTIGAFAAWTINVPLGLPLWIAGVGAMIVCAVALAMSDRLVFRPLRGRGGGTLLLVSIALSFVLENIVRFIYGAQMKGFDIPLTGPLVIWGARITRETFAVVSVSLLAIVAVGALLVLTPIGRALRAVADNPSLANVRGLPVPRVEVFGIAVAGALLGLSGALVGVDLSIDPNLNWAVTIPIIAAAIVGGLGSPVGAAAGAVIIGLAEELTVAFLSPTYKGAVGFAVIALVLMLRPQGLLGDKVERK</sequence>
<dbReference type="GO" id="GO:0015188">
    <property type="term" value="F:L-isoleucine transmembrane transporter activity"/>
    <property type="evidence" value="ECO:0007669"/>
    <property type="project" value="TreeGrafter"/>
</dbReference>
<dbReference type="EMBL" id="JXXE01000034">
    <property type="protein sequence ID" value="KIZ47866.1"/>
    <property type="molecule type" value="Genomic_DNA"/>
</dbReference>
<dbReference type="PANTHER" id="PTHR11795:SF371">
    <property type="entry name" value="HIGH-AFFINITY BRANCHED-CHAIN AMINO ACID TRANSPORT SYSTEM PERMEASE PROTEIN LIVH"/>
    <property type="match status" value="1"/>
</dbReference>
<evidence type="ECO:0000313" key="12">
    <source>
        <dbReference type="Proteomes" id="UP000032515"/>
    </source>
</evidence>
<keyword evidence="4" id="KW-0997">Cell inner membrane</keyword>
<keyword evidence="5 10" id="KW-0812">Transmembrane</keyword>
<protein>
    <submittedName>
        <fullName evidence="11">Amino acid ABC transporter LivHM family permease</fullName>
    </submittedName>
</protein>
<evidence type="ECO:0000256" key="1">
    <source>
        <dbReference type="ARBA" id="ARBA00004651"/>
    </source>
</evidence>
<dbReference type="GO" id="GO:1903806">
    <property type="term" value="P:L-isoleucine import across plasma membrane"/>
    <property type="evidence" value="ECO:0007669"/>
    <property type="project" value="TreeGrafter"/>
</dbReference>
<evidence type="ECO:0000256" key="10">
    <source>
        <dbReference type="SAM" id="Phobius"/>
    </source>
</evidence>
<feature type="transmembrane region" description="Helical" evidence="10">
    <location>
        <begin position="88"/>
        <end position="107"/>
    </location>
</feature>
<dbReference type="AlphaFoldDB" id="A0A0D7F4Z9"/>
<dbReference type="InterPro" id="IPR052157">
    <property type="entry name" value="BCAA_transport_permease"/>
</dbReference>